<feature type="chain" id="PRO_5002946425" description="Secreted protein" evidence="1">
    <location>
        <begin position="31"/>
        <end position="176"/>
    </location>
</feature>
<feature type="signal peptide" evidence="1">
    <location>
        <begin position="1"/>
        <end position="30"/>
    </location>
</feature>
<dbReference type="HOGENOM" id="CLU_1524991_0_0_1"/>
<protein>
    <recommendedName>
        <fullName evidence="4">Secreted protein</fullName>
    </recommendedName>
</protein>
<sequence>MKSGCGGYLHKVRLLQFSLTFLAGIGRSCSAETGAGLNYAENSISVVQTARNKAKRHWSQVFTEPFGTTDMRLACVPSESYMSRVRQNLTWSNNNCPGSNIGAVLSSLLDLFFFFSTRSSSALGIVLSFCRCCSPVVNHNTDYAVSFAEKLGPLVHFFILLLCQVSCVPGVCHCRR</sequence>
<proteinExistence type="predicted"/>
<dbReference type="KEGG" id="clu:CLUG_04589"/>
<organism evidence="2 3">
    <name type="scientific">Clavispora lusitaniae (strain ATCC 42720)</name>
    <name type="common">Yeast</name>
    <name type="synonym">Candida lusitaniae</name>
    <dbReference type="NCBI Taxonomy" id="306902"/>
    <lineage>
        <taxon>Eukaryota</taxon>
        <taxon>Fungi</taxon>
        <taxon>Dikarya</taxon>
        <taxon>Ascomycota</taxon>
        <taxon>Saccharomycotina</taxon>
        <taxon>Pichiomycetes</taxon>
        <taxon>Metschnikowiaceae</taxon>
        <taxon>Clavispora</taxon>
    </lineage>
</organism>
<dbReference type="InParanoid" id="C4Y8R1"/>
<name>C4Y8R1_CLAL4</name>
<reference evidence="2 3" key="1">
    <citation type="journal article" date="2009" name="Nature">
        <title>Evolution of pathogenicity and sexual reproduction in eight Candida genomes.</title>
        <authorList>
            <person name="Butler G."/>
            <person name="Rasmussen M.D."/>
            <person name="Lin M.F."/>
            <person name="Santos M.A."/>
            <person name="Sakthikumar S."/>
            <person name="Munro C.A."/>
            <person name="Rheinbay E."/>
            <person name="Grabherr M."/>
            <person name="Forche A."/>
            <person name="Reedy J.L."/>
            <person name="Agrafioti I."/>
            <person name="Arnaud M.B."/>
            <person name="Bates S."/>
            <person name="Brown A.J."/>
            <person name="Brunke S."/>
            <person name="Costanzo M.C."/>
            <person name="Fitzpatrick D.A."/>
            <person name="de Groot P.W."/>
            <person name="Harris D."/>
            <person name="Hoyer L.L."/>
            <person name="Hube B."/>
            <person name="Klis F.M."/>
            <person name="Kodira C."/>
            <person name="Lennard N."/>
            <person name="Logue M.E."/>
            <person name="Martin R."/>
            <person name="Neiman A.M."/>
            <person name="Nikolaou E."/>
            <person name="Quail M.A."/>
            <person name="Quinn J."/>
            <person name="Santos M.C."/>
            <person name="Schmitzberger F.F."/>
            <person name="Sherlock G."/>
            <person name="Shah P."/>
            <person name="Silverstein K.A."/>
            <person name="Skrzypek M.S."/>
            <person name="Soll D."/>
            <person name="Staggs R."/>
            <person name="Stansfield I."/>
            <person name="Stumpf M.P."/>
            <person name="Sudbery P.E."/>
            <person name="Srikantha T."/>
            <person name="Zeng Q."/>
            <person name="Berman J."/>
            <person name="Berriman M."/>
            <person name="Heitman J."/>
            <person name="Gow N.A."/>
            <person name="Lorenz M.C."/>
            <person name="Birren B.W."/>
            <person name="Kellis M."/>
            <person name="Cuomo C.A."/>
        </authorList>
    </citation>
    <scope>NUCLEOTIDE SEQUENCE [LARGE SCALE GENOMIC DNA]</scope>
    <source>
        <strain evidence="2 3">ATCC 42720</strain>
    </source>
</reference>
<dbReference type="EMBL" id="CH408080">
    <property type="protein sequence ID" value="EEQ40461.1"/>
    <property type="molecule type" value="Genomic_DNA"/>
</dbReference>
<gene>
    <name evidence="2" type="ORF">CLUG_04589</name>
</gene>
<keyword evidence="1" id="KW-0732">Signal</keyword>
<dbReference type="VEuPathDB" id="FungiDB:CLUG_04589"/>
<evidence type="ECO:0008006" key="4">
    <source>
        <dbReference type="Google" id="ProtNLM"/>
    </source>
</evidence>
<evidence type="ECO:0000313" key="3">
    <source>
        <dbReference type="Proteomes" id="UP000007703"/>
    </source>
</evidence>
<dbReference type="AlphaFoldDB" id="C4Y8R1"/>
<dbReference type="Proteomes" id="UP000007703">
    <property type="component" value="Unassembled WGS sequence"/>
</dbReference>
<accession>C4Y8R1</accession>
<evidence type="ECO:0000256" key="1">
    <source>
        <dbReference type="SAM" id="SignalP"/>
    </source>
</evidence>
<evidence type="ECO:0000313" key="2">
    <source>
        <dbReference type="EMBL" id="EEQ40461.1"/>
    </source>
</evidence>